<keyword evidence="3" id="KW-1185">Reference proteome</keyword>
<accession>A0A316V6U6</accession>
<feature type="compositionally biased region" description="Polar residues" evidence="1">
    <location>
        <begin position="106"/>
        <end position="123"/>
    </location>
</feature>
<sequence length="393" mass="43338">MNYYRGGLTVVQQRGETAVLGAGPKPFAAQEVAGSSTDEASGSTSTKTAVRIEERLNSSSRGIGRRKLQRKENARLSSNPHVVRPSIKDFSLGHNDRTPSFPLPSELQSTFQKATYGDSQRQSLDGKGRENDQKSDLMGGMTMTYSDAHWFLCNRVGIRPGQVQSNMNPIQQFTKMAEAEIVAWLGQDVFLRPDRKDAVVLIDLPATYTDDIKEVTSDNRLMEIQRTPHNLVWSTSDPFKRLTIHCLARVYGCQSFSKDAPGLPSESASRQTWILKSRAAQRQQQQRLTHASNPLTRHIGDLETPPTTDIGTDVGSELASEITSDVASNLDGNSDWAVSDIGEEDDEMEGEFTVLPGDERDVTAAEIRKASIPPYHIRDDAEDDDAALADVES</sequence>
<dbReference type="EMBL" id="KZ819604">
    <property type="protein sequence ID" value="PWN33246.1"/>
    <property type="molecule type" value="Genomic_DNA"/>
</dbReference>
<evidence type="ECO:0000313" key="3">
    <source>
        <dbReference type="Proteomes" id="UP000245771"/>
    </source>
</evidence>
<name>A0A316V6U6_9BASI</name>
<gene>
    <name evidence="2" type="ORF">FA14DRAFT_190412</name>
</gene>
<evidence type="ECO:0008006" key="4">
    <source>
        <dbReference type="Google" id="ProtNLM"/>
    </source>
</evidence>
<organism evidence="2 3">
    <name type="scientific">Meira miltonrushii</name>
    <dbReference type="NCBI Taxonomy" id="1280837"/>
    <lineage>
        <taxon>Eukaryota</taxon>
        <taxon>Fungi</taxon>
        <taxon>Dikarya</taxon>
        <taxon>Basidiomycota</taxon>
        <taxon>Ustilaginomycotina</taxon>
        <taxon>Exobasidiomycetes</taxon>
        <taxon>Exobasidiales</taxon>
        <taxon>Brachybasidiaceae</taxon>
        <taxon>Meira</taxon>
    </lineage>
</organism>
<dbReference type="Proteomes" id="UP000245771">
    <property type="component" value="Unassembled WGS sequence"/>
</dbReference>
<reference evidence="2 3" key="1">
    <citation type="journal article" date="2018" name="Mol. Biol. Evol.">
        <title>Broad Genomic Sampling Reveals a Smut Pathogenic Ancestry of the Fungal Clade Ustilaginomycotina.</title>
        <authorList>
            <person name="Kijpornyongpan T."/>
            <person name="Mondo S.J."/>
            <person name="Barry K."/>
            <person name="Sandor L."/>
            <person name="Lee J."/>
            <person name="Lipzen A."/>
            <person name="Pangilinan J."/>
            <person name="LaButti K."/>
            <person name="Hainaut M."/>
            <person name="Henrissat B."/>
            <person name="Grigoriev I.V."/>
            <person name="Spatafora J.W."/>
            <person name="Aime M.C."/>
        </authorList>
    </citation>
    <scope>NUCLEOTIDE SEQUENCE [LARGE SCALE GENOMIC DNA]</scope>
    <source>
        <strain evidence="2 3">MCA 3882</strain>
    </source>
</reference>
<dbReference type="InParanoid" id="A0A316V6U6"/>
<feature type="compositionally biased region" description="Basic and acidic residues" evidence="1">
    <location>
        <begin position="124"/>
        <end position="135"/>
    </location>
</feature>
<dbReference type="STRING" id="1280837.A0A316V6U6"/>
<dbReference type="RefSeq" id="XP_025353548.1">
    <property type="nucleotide sequence ID" value="XM_025501792.1"/>
</dbReference>
<dbReference type="AlphaFoldDB" id="A0A316V6U6"/>
<feature type="region of interest" description="Disordered" evidence="1">
    <location>
        <begin position="57"/>
        <end position="137"/>
    </location>
</feature>
<dbReference type="OrthoDB" id="10256743at2759"/>
<protein>
    <recommendedName>
        <fullName evidence="4">R3H-associated N-terminal domain-containing protein</fullName>
    </recommendedName>
</protein>
<dbReference type="GeneID" id="37023573"/>
<evidence type="ECO:0000313" key="2">
    <source>
        <dbReference type="EMBL" id="PWN33246.1"/>
    </source>
</evidence>
<proteinExistence type="predicted"/>
<evidence type="ECO:0000256" key="1">
    <source>
        <dbReference type="SAM" id="MobiDB-lite"/>
    </source>
</evidence>